<dbReference type="Pfam" id="PF01121">
    <property type="entry name" value="CoaE"/>
    <property type="match status" value="1"/>
</dbReference>
<dbReference type="EMBL" id="LAZR01002766">
    <property type="protein sequence ID" value="KKN25846.1"/>
    <property type="molecule type" value="Genomic_DNA"/>
</dbReference>
<sequence length="211" mass="23997">MLKIGLTGGIASGKSTVCRLFAQHGIPIIDADIIARQLVEPEQEAYIEIIESFGSDVCLPNGELNRQYLRKLIFSDDKAKQQLEMILHPRIRFQLFEQSNTFNTPYCILAIPLLIESEMTELVDRILLIDIDLSLQLMRLRERDNITLDDAQLIINSQVSRQLRLACADDIITNNNEVQNLTKHVDDLHKKYLSLANNPPASCQHKHSHGQ</sequence>
<dbReference type="PROSITE" id="PS51219">
    <property type="entry name" value="DPCK"/>
    <property type="match status" value="1"/>
</dbReference>
<dbReference type="CDD" id="cd02022">
    <property type="entry name" value="DPCK"/>
    <property type="match status" value="1"/>
</dbReference>
<accession>A0A0F9RLJ9</accession>
<dbReference type="NCBIfam" id="TIGR00152">
    <property type="entry name" value="dephospho-CoA kinase"/>
    <property type="match status" value="1"/>
</dbReference>
<dbReference type="HAMAP" id="MF_00376">
    <property type="entry name" value="Dephospho_CoA_kinase"/>
    <property type="match status" value="1"/>
</dbReference>
<evidence type="ECO:0000256" key="2">
    <source>
        <dbReference type="ARBA" id="ARBA00022840"/>
    </source>
</evidence>
<evidence type="ECO:0000256" key="1">
    <source>
        <dbReference type="ARBA" id="ARBA00022741"/>
    </source>
</evidence>
<dbReference type="PANTHER" id="PTHR10695:SF46">
    <property type="entry name" value="BIFUNCTIONAL COENZYME A SYNTHASE-RELATED"/>
    <property type="match status" value="1"/>
</dbReference>
<reference evidence="3" key="1">
    <citation type="journal article" date="2015" name="Nature">
        <title>Complex archaea that bridge the gap between prokaryotes and eukaryotes.</title>
        <authorList>
            <person name="Spang A."/>
            <person name="Saw J.H."/>
            <person name="Jorgensen S.L."/>
            <person name="Zaremba-Niedzwiedzka K."/>
            <person name="Martijn J."/>
            <person name="Lind A.E."/>
            <person name="van Eijk R."/>
            <person name="Schleper C."/>
            <person name="Guy L."/>
            <person name="Ettema T.J."/>
        </authorList>
    </citation>
    <scope>NUCLEOTIDE SEQUENCE</scope>
</reference>
<comment type="caution">
    <text evidence="3">The sequence shown here is derived from an EMBL/GenBank/DDBJ whole genome shotgun (WGS) entry which is preliminary data.</text>
</comment>
<evidence type="ECO:0008006" key="4">
    <source>
        <dbReference type="Google" id="ProtNLM"/>
    </source>
</evidence>
<dbReference type="AlphaFoldDB" id="A0A0F9RLJ9"/>
<evidence type="ECO:0000313" key="3">
    <source>
        <dbReference type="EMBL" id="KKN25846.1"/>
    </source>
</evidence>
<keyword evidence="1" id="KW-0547">Nucleotide-binding</keyword>
<dbReference type="InterPro" id="IPR027417">
    <property type="entry name" value="P-loop_NTPase"/>
</dbReference>
<organism evidence="3">
    <name type="scientific">marine sediment metagenome</name>
    <dbReference type="NCBI Taxonomy" id="412755"/>
    <lineage>
        <taxon>unclassified sequences</taxon>
        <taxon>metagenomes</taxon>
        <taxon>ecological metagenomes</taxon>
    </lineage>
</organism>
<proteinExistence type="inferred from homology"/>
<dbReference type="InterPro" id="IPR001977">
    <property type="entry name" value="Depp_CoAkinase"/>
</dbReference>
<dbReference type="Gene3D" id="3.40.50.300">
    <property type="entry name" value="P-loop containing nucleotide triphosphate hydrolases"/>
    <property type="match status" value="1"/>
</dbReference>
<keyword evidence="2" id="KW-0067">ATP-binding</keyword>
<protein>
    <recommendedName>
        <fullName evidence="4">Dephospho-CoA kinase</fullName>
    </recommendedName>
</protein>
<dbReference type="PANTHER" id="PTHR10695">
    <property type="entry name" value="DEPHOSPHO-COA KINASE-RELATED"/>
    <property type="match status" value="1"/>
</dbReference>
<name>A0A0F9RLJ9_9ZZZZ</name>
<dbReference type="SUPFAM" id="SSF52540">
    <property type="entry name" value="P-loop containing nucleoside triphosphate hydrolases"/>
    <property type="match status" value="1"/>
</dbReference>
<gene>
    <name evidence="3" type="ORF">LCGC14_0880560</name>
</gene>
<dbReference type="GO" id="GO:0004140">
    <property type="term" value="F:dephospho-CoA kinase activity"/>
    <property type="evidence" value="ECO:0007669"/>
    <property type="project" value="InterPro"/>
</dbReference>
<dbReference type="GO" id="GO:0015937">
    <property type="term" value="P:coenzyme A biosynthetic process"/>
    <property type="evidence" value="ECO:0007669"/>
    <property type="project" value="InterPro"/>
</dbReference>
<dbReference type="GO" id="GO:0005524">
    <property type="term" value="F:ATP binding"/>
    <property type="evidence" value="ECO:0007669"/>
    <property type="project" value="UniProtKB-KW"/>
</dbReference>